<dbReference type="Proteomes" id="UP001062846">
    <property type="component" value="Chromosome 10"/>
</dbReference>
<comment type="caution">
    <text evidence="1">The sequence shown here is derived from an EMBL/GenBank/DDBJ whole genome shotgun (WGS) entry which is preliminary data.</text>
</comment>
<reference evidence="1" key="1">
    <citation type="submission" date="2022-02" db="EMBL/GenBank/DDBJ databases">
        <title>Plant Genome Project.</title>
        <authorList>
            <person name="Zhang R.-G."/>
        </authorList>
    </citation>
    <scope>NUCLEOTIDE SEQUENCE</scope>
    <source>
        <strain evidence="1">AT1</strain>
    </source>
</reference>
<accession>A0ACC0M4M5</accession>
<gene>
    <name evidence="1" type="ORF">RHMOL_Rhmol10G0196000</name>
</gene>
<evidence type="ECO:0000313" key="2">
    <source>
        <dbReference type="Proteomes" id="UP001062846"/>
    </source>
</evidence>
<organism evidence="1 2">
    <name type="scientific">Rhododendron molle</name>
    <name type="common">Chinese azalea</name>
    <name type="synonym">Azalea mollis</name>
    <dbReference type="NCBI Taxonomy" id="49168"/>
    <lineage>
        <taxon>Eukaryota</taxon>
        <taxon>Viridiplantae</taxon>
        <taxon>Streptophyta</taxon>
        <taxon>Embryophyta</taxon>
        <taxon>Tracheophyta</taxon>
        <taxon>Spermatophyta</taxon>
        <taxon>Magnoliopsida</taxon>
        <taxon>eudicotyledons</taxon>
        <taxon>Gunneridae</taxon>
        <taxon>Pentapetalae</taxon>
        <taxon>asterids</taxon>
        <taxon>Ericales</taxon>
        <taxon>Ericaceae</taxon>
        <taxon>Ericoideae</taxon>
        <taxon>Rhodoreae</taxon>
        <taxon>Rhododendron</taxon>
    </lineage>
</organism>
<name>A0ACC0M4M5_RHOML</name>
<protein>
    <submittedName>
        <fullName evidence="1">Uncharacterized protein</fullName>
    </submittedName>
</protein>
<evidence type="ECO:0000313" key="1">
    <source>
        <dbReference type="EMBL" id="KAI8535726.1"/>
    </source>
</evidence>
<sequence length="1003" mass="110979">MIRSGRTRISKLDTKEECPGETQHGIRCRKPGDSFCHNKSQTRKHFPQLDSVIDSERNGVGYGNKSDTEFPDAALAWNRDGSYSTKMSPSLEDRRQQYQSHSPRTGLGRSYGSRSTSRSPPGGFSRESGVHGRNNAAQTCRDYAAGRCRRGDHCPYLHQGDREYEDRRYTDEGWTNSWKSRDKMEDRREYLQSIGRSNDLCSDFIKNKCYKGKSCRFSHYVASGKDSKKEVFLGRENVRSRHACFDHSRLQEPDKRGDIPCIYFAAGNCRKGKFCRFSHHGETENPDDKSQDDWRRPSSDSDVVEQTGEHLRQRGAILSDYAKLLEWDEYIYEKVGAHEQRDATYPRDGRWVGSFNIGNRSLGHPPNNGGAVDCNHTEYLQPNNKTTAGSGCFESNGAESWFADMEVSSPWNSRQSSGHVVKEESGQIGQTTFKSFQMYEQNITGEMLGQKHQAIAATPSMISDNVYFHSTKVSREAAGSSFATSDCPVSNVDPKYSAMDQNGHCSRECLQPKDETIASLVVCELKGAQDWFADMEVSSPWNPGQSSSCVLKQESGQIAQTTQSVVPTLPSLQTDLQVITGEMFGQKHQVVATMPPMVSAKSYFQLKPSSKEDPGSISSDCPVPSTFPGGQNQHTLPLYGPRGKSTISAESRPLFEDGKSLGKPDAVSGNKSGLPTEILPTQNILSREQLSQFANLSALSQLHGNVHQLPHLGSVPNPPKSITVVSPSSITGFDRQYNPLIDSIEPVQFHNNLTLGGLLPSPSEGKVIVGDQQEGPSKDLLSSTVEGNNGTTVEESKKAQENGSLENVNGDGRVDEGEKKSNGKAIRAFKFALAEFVKEILKPKWKEGEIDRESYKAIVKKVVDKVTGSVQGAHIPQSQEKIDNYLLSSKLKVTKLVEVSANDFCLGCDIKISAADPPLALPLPQTTITATTTRRRPQSCDPLRRESHLMPVPNNDCRETVDLVLTNDLLNRHLSFQTPSLSHRTLPHHQNSTTTTTGRKAST</sequence>
<keyword evidence="2" id="KW-1185">Reference proteome</keyword>
<dbReference type="EMBL" id="CM046397">
    <property type="protein sequence ID" value="KAI8535726.1"/>
    <property type="molecule type" value="Genomic_DNA"/>
</dbReference>
<proteinExistence type="predicted"/>